<name>A0A316ZH42_9BASI</name>
<dbReference type="InterPro" id="IPR039751">
    <property type="entry name" value="HERPUD1/2"/>
</dbReference>
<feature type="region of interest" description="Disordered" evidence="1">
    <location>
        <begin position="1"/>
        <end position="25"/>
    </location>
</feature>
<sequence>MQAPLSPVAAGPSSNAGSSAAPPSERLVHLRIKSPSLPLSSSLSSSTLGAGALDSLAVAPHTTIAQVKRHIEAAWPGRPRAEGMRCIRAGRLMQDEETVEGMGGVSTREVERRSGGSSAEAWGETRDTREAGRGPLARGTRIGHERVQARSPLLLWHAAL</sequence>
<feature type="compositionally biased region" description="Low complexity" evidence="1">
    <location>
        <begin position="1"/>
        <end position="24"/>
    </location>
</feature>
<dbReference type="RefSeq" id="XP_025601110.1">
    <property type="nucleotide sequence ID" value="XM_025739012.1"/>
</dbReference>
<gene>
    <name evidence="2" type="ORF">FA09DRAFT_115467</name>
</gene>
<dbReference type="EMBL" id="KZ819284">
    <property type="protein sequence ID" value="PWO00832.1"/>
    <property type="molecule type" value="Genomic_DNA"/>
</dbReference>
<dbReference type="OrthoDB" id="21589at2759"/>
<dbReference type="PANTHER" id="PTHR12943">
    <property type="entry name" value="HOMOCYSTEINE-RESPONSIVE ENDOPLASMIC RETICULUM-RESIDENT UNIQUITIN-LIKE DOMAIN HERPUD PROTEIN FAMILY MEMBER"/>
    <property type="match status" value="1"/>
</dbReference>
<dbReference type="SUPFAM" id="SSF54236">
    <property type="entry name" value="Ubiquitin-like"/>
    <property type="match status" value="1"/>
</dbReference>
<evidence type="ECO:0000313" key="3">
    <source>
        <dbReference type="Proteomes" id="UP000245946"/>
    </source>
</evidence>
<feature type="compositionally biased region" description="Basic and acidic residues" evidence="1">
    <location>
        <begin position="123"/>
        <end position="132"/>
    </location>
</feature>
<dbReference type="Proteomes" id="UP000245946">
    <property type="component" value="Unassembled WGS sequence"/>
</dbReference>
<dbReference type="PANTHER" id="PTHR12943:SF27">
    <property type="entry name" value="HOMOCYSTEINE-INDUCED ENDOPLASMIC RETICULUM PROTEIN, ISOFORM A"/>
    <property type="match status" value="1"/>
</dbReference>
<dbReference type="GO" id="GO:0030968">
    <property type="term" value="P:endoplasmic reticulum unfolded protein response"/>
    <property type="evidence" value="ECO:0007669"/>
    <property type="project" value="TreeGrafter"/>
</dbReference>
<dbReference type="Gene3D" id="3.10.20.90">
    <property type="entry name" value="Phosphatidylinositol 3-kinase Catalytic Subunit, Chain A, domain 1"/>
    <property type="match status" value="1"/>
</dbReference>
<accession>A0A316ZH42</accession>
<evidence type="ECO:0000313" key="2">
    <source>
        <dbReference type="EMBL" id="PWO00832.1"/>
    </source>
</evidence>
<feature type="region of interest" description="Disordered" evidence="1">
    <location>
        <begin position="100"/>
        <end position="137"/>
    </location>
</feature>
<dbReference type="AlphaFoldDB" id="A0A316ZH42"/>
<protein>
    <recommendedName>
        <fullName evidence="4">Ubiquitin-like domain-containing protein</fullName>
    </recommendedName>
</protein>
<evidence type="ECO:0008006" key="4">
    <source>
        <dbReference type="Google" id="ProtNLM"/>
    </source>
</evidence>
<dbReference type="GeneID" id="37266558"/>
<proteinExistence type="predicted"/>
<dbReference type="InterPro" id="IPR029071">
    <property type="entry name" value="Ubiquitin-like_domsf"/>
</dbReference>
<evidence type="ECO:0000256" key="1">
    <source>
        <dbReference type="SAM" id="MobiDB-lite"/>
    </source>
</evidence>
<organism evidence="2 3">
    <name type="scientific">Tilletiopsis washingtonensis</name>
    <dbReference type="NCBI Taxonomy" id="58919"/>
    <lineage>
        <taxon>Eukaryota</taxon>
        <taxon>Fungi</taxon>
        <taxon>Dikarya</taxon>
        <taxon>Basidiomycota</taxon>
        <taxon>Ustilaginomycotina</taxon>
        <taxon>Exobasidiomycetes</taxon>
        <taxon>Entylomatales</taxon>
        <taxon>Entylomatales incertae sedis</taxon>
        <taxon>Tilletiopsis</taxon>
    </lineage>
</organism>
<keyword evidence="3" id="KW-1185">Reference proteome</keyword>
<reference evidence="2 3" key="1">
    <citation type="journal article" date="2018" name="Mol. Biol. Evol.">
        <title>Broad Genomic Sampling Reveals a Smut Pathogenic Ancestry of the Fungal Clade Ustilaginomycotina.</title>
        <authorList>
            <person name="Kijpornyongpan T."/>
            <person name="Mondo S.J."/>
            <person name="Barry K."/>
            <person name="Sandor L."/>
            <person name="Lee J."/>
            <person name="Lipzen A."/>
            <person name="Pangilinan J."/>
            <person name="LaButti K."/>
            <person name="Hainaut M."/>
            <person name="Henrissat B."/>
            <person name="Grigoriev I.V."/>
            <person name="Spatafora J.W."/>
            <person name="Aime M.C."/>
        </authorList>
    </citation>
    <scope>NUCLEOTIDE SEQUENCE [LARGE SCALE GENOMIC DNA]</scope>
    <source>
        <strain evidence="2 3">MCA 4186</strain>
    </source>
</reference>